<comment type="caution">
    <text evidence="4">The sequence shown here is derived from an EMBL/GenBank/DDBJ whole genome shotgun (WGS) entry which is preliminary data.</text>
</comment>
<evidence type="ECO:0000313" key="5">
    <source>
        <dbReference type="Proteomes" id="UP001148614"/>
    </source>
</evidence>
<feature type="region of interest" description="Disordered" evidence="2">
    <location>
        <begin position="1"/>
        <end position="21"/>
    </location>
</feature>
<sequence length="483" mass="55494">MQQSAIGTTGMSIPSPAPERSRLDEPFQIALNSLRQHAPEEFVDKVNQWSTIEDVVCQIRIAKTKYSGQQNGKAWKWVTKLAGRIMVYSDVLNVLAQHHPEYVSLVWGTFKFVFIGVINHESLIKELSKAMTRIADMVRHVQIQCLLYPTDEIVEHMKDLYTSIVSFAVRAVKWYQKSKMAHVLAAFTSPFRLKFQDIADEIYETSRKIDRWAITMSHIEMREVRQQLNETEKALELARLERREINQLVTELKGIIAKNSQLHYSGVLDTNRRLSEIQFSQIHLFVSTLSIPRPDLVRQSWNARRNLRQRAHSGDLTSQCWISDLQEWGGGQSSAQLLVQGRFKSRHAIKDFAANTIDLIQEANIPVIWAPFYKGGGLVKEWLWHFAKMSESLKLRNMRTIIKVAFICTRKCVIELLPPETKAIRLDVKASGRVKKRIGKTTRRKERLNRSKLISAVEKEAQTVASVPSGKVLESEIYELNCT</sequence>
<name>A0A9W8TP30_9PEZI</name>
<proteinExistence type="predicted"/>
<gene>
    <name evidence="4" type="ORF">NPX13_g3689</name>
</gene>
<accession>A0A9W8TP30</accession>
<protein>
    <recommendedName>
        <fullName evidence="3">DUF7708 domain-containing protein</fullName>
    </recommendedName>
</protein>
<dbReference type="InterPro" id="IPR056125">
    <property type="entry name" value="DUF7708"/>
</dbReference>
<dbReference type="AlphaFoldDB" id="A0A9W8TP30"/>
<feature type="compositionally biased region" description="Polar residues" evidence="2">
    <location>
        <begin position="1"/>
        <end position="12"/>
    </location>
</feature>
<evidence type="ECO:0000313" key="4">
    <source>
        <dbReference type="EMBL" id="KAJ3576481.1"/>
    </source>
</evidence>
<dbReference type="VEuPathDB" id="FungiDB:F4678DRAFT_435411"/>
<keyword evidence="1" id="KW-0175">Coiled coil</keyword>
<dbReference type="Pfam" id="PF24809">
    <property type="entry name" value="DUF7708"/>
    <property type="match status" value="1"/>
</dbReference>
<feature type="coiled-coil region" evidence="1">
    <location>
        <begin position="221"/>
        <end position="248"/>
    </location>
</feature>
<organism evidence="4 5">
    <name type="scientific">Xylaria arbuscula</name>
    <dbReference type="NCBI Taxonomy" id="114810"/>
    <lineage>
        <taxon>Eukaryota</taxon>
        <taxon>Fungi</taxon>
        <taxon>Dikarya</taxon>
        <taxon>Ascomycota</taxon>
        <taxon>Pezizomycotina</taxon>
        <taxon>Sordariomycetes</taxon>
        <taxon>Xylariomycetidae</taxon>
        <taxon>Xylariales</taxon>
        <taxon>Xylariaceae</taxon>
        <taxon>Xylaria</taxon>
    </lineage>
</organism>
<reference evidence="4" key="1">
    <citation type="submission" date="2022-07" db="EMBL/GenBank/DDBJ databases">
        <title>Genome Sequence of Xylaria arbuscula.</title>
        <authorList>
            <person name="Buettner E."/>
        </authorList>
    </citation>
    <scope>NUCLEOTIDE SEQUENCE</scope>
    <source>
        <strain evidence="4">VT107</strain>
    </source>
</reference>
<evidence type="ECO:0000256" key="2">
    <source>
        <dbReference type="SAM" id="MobiDB-lite"/>
    </source>
</evidence>
<evidence type="ECO:0000256" key="1">
    <source>
        <dbReference type="SAM" id="Coils"/>
    </source>
</evidence>
<evidence type="ECO:0000259" key="3">
    <source>
        <dbReference type="Pfam" id="PF24809"/>
    </source>
</evidence>
<feature type="domain" description="DUF7708" evidence="3">
    <location>
        <begin position="76"/>
        <end position="221"/>
    </location>
</feature>
<dbReference type="EMBL" id="JANPWZ010000474">
    <property type="protein sequence ID" value="KAJ3576481.1"/>
    <property type="molecule type" value="Genomic_DNA"/>
</dbReference>
<dbReference type="Proteomes" id="UP001148614">
    <property type="component" value="Unassembled WGS sequence"/>
</dbReference>
<keyword evidence="5" id="KW-1185">Reference proteome</keyword>